<keyword evidence="4" id="KW-1185">Reference proteome</keyword>
<feature type="domain" description="ORC1/DEAH AAA+ ATPase" evidence="2">
    <location>
        <begin position="125"/>
        <end position="236"/>
    </location>
</feature>
<evidence type="ECO:0000259" key="1">
    <source>
        <dbReference type="Pfam" id="PF09077"/>
    </source>
</evidence>
<organism evidence="3 4">
    <name type="scientific">Mycoplana ramosa</name>
    <name type="common">Mycoplana bullata</name>
    <dbReference type="NCBI Taxonomy" id="40837"/>
    <lineage>
        <taxon>Bacteria</taxon>
        <taxon>Pseudomonadati</taxon>
        <taxon>Pseudomonadota</taxon>
        <taxon>Alphaproteobacteria</taxon>
        <taxon>Hyphomicrobiales</taxon>
        <taxon>Rhizobiaceae</taxon>
        <taxon>Mycoplana</taxon>
    </lineage>
</organism>
<dbReference type="PANTHER" id="PTHR35894:SF5">
    <property type="entry name" value="MU-LIKE PROPHAGE FLUMU DNA TRANSPOSITION PROTEIN B"/>
    <property type="match status" value="1"/>
</dbReference>
<dbReference type="Gene3D" id="1.10.260.40">
    <property type="entry name" value="lambda repressor-like DNA-binding domains"/>
    <property type="match status" value="1"/>
</dbReference>
<feature type="domain" description="B transposition protein C-terminal" evidence="1">
    <location>
        <begin position="258"/>
        <end position="332"/>
    </location>
</feature>
<gene>
    <name evidence="3" type="ORF">ACFQ33_20270</name>
</gene>
<dbReference type="Gene3D" id="3.40.50.300">
    <property type="entry name" value="P-loop containing nucleotide triphosphate hydrolases"/>
    <property type="match status" value="1"/>
</dbReference>
<dbReference type="InterPro" id="IPR052026">
    <property type="entry name" value="ExeA_AAA_ATPase_DNA-bind"/>
</dbReference>
<dbReference type="InterPro" id="IPR049945">
    <property type="entry name" value="AAA_22"/>
</dbReference>
<dbReference type="Pfam" id="PF09077">
    <property type="entry name" value="Phage-MuB_C"/>
    <property type="match status" value="1"/>
</dbReference>
<evidence type="ECO:0000313" key="3">
    <source>
        <dbReference type="EMBL" id="MFD1330227.1"/>
    </source>
</evidence>
<comment type="caution">
    <text evidence="3">The sequence shown here is derived from an EMBL/GenBank/DDBJ whole genome shotgun (WGS) entry which is preliminary data.</text>
</comment>
<protein>
    <submittedName>
        <fullName evidence="3">AAA family ATPase</fullName>
    </submittedName>
</protein>
<dbReference type="EMBL" id="JBHTNF010000020">
    <property type="protein sequence ID" value="MFD1330227.1"/>
    <property type="molecule type" value="Genomic_DNA"/>
</dbReference>
<evidence type="ECO:0000259" key="2">
    <source>
        <dbReference type="Pfam" id="PF13401"/>
    </source>
</evidence>
<dbReference type="InterPro" id="IPR009084">
    <property type="entry name" value="B_transpositn_C"/>
</dbReference>
<sequence>MKKPITTIPDWNFPTPAQAFVDKHGPAEVERWRKLLSRVIDIAREHGWNKAEVGRRAGVKDGTFSQWSNGNYPGLLGNVNDDISNWLDALEESAGIAASLPVSPKFIRTATGAEVYNVLLYSQLSAGFTMVVLPSGSGKTTAARHFVDTRPHCWIATVSPHTKTVHGLLVELAMELDVQEHNPARLVRAIGRRLQRIGEGSLLIIDEAQNLVPDAINQLRHFVDNYNCGVALIGNEDTGTAFLKERGSIASRAQVVTRFDRRLRTERDPAGDARMLISAWGIEDADCVKFLSGIASKPGALRNIDRTVRAAAMMALGAGEDISLKHLTAAWRNRDMGELA</sequence>
<dbReference type="RefSeq" id="WP_374841141.1">
    <property type="nucleotide sequence ID" value="NZ_JBHEEW010000019.1"/>
</dbReference>
<dbReference type="Pfam" id="PF13401">
    <property type="entry name" value="AAA_22"/>
    <property type="match status" value="1"/>
</dbReference>
<dbReference type="InterPro" id="IPR010982">
    <property type="entry name" value="Lambda_DNA-bd_dom_sf"/>
</dbReference>
<dbReference type="InterPro" id="IPR027417">
    <property type="entry name" value="P-loop_NTPase"/>
</dbReference>
<evidence type="ECO:0000313" key="4">
    <source>
        <dbReference type="Proteomes" id="UP001597173"/>
    </source>
</evidence>
<dbReference type="Proteomes" id="UP001597173">
    <property type="component" value="Unassembled WGS sequence"/>
</dbReference>
<dbReference type="SUPFAM" id="SSF52540">
    <property type="entry name" value="P-loop containing nucleoside triphosphate hydrolases"/>
    <property type="match status" value="1"/>
</dbReference>
<reference evidence="4" key="1">
    <citation type="journal article" date="2019" name="Int. J. Syst. Evol. Microbiol.">
        <title>The Global Catalogue of Microorganisms (GCM) 10K type strain sequencing project: providing services to taxonomists for standard genome sequencing and annotation.</title>
        <authorList>
            <consortium name="The Broad Institute Genomics Platform"/>
            <consortium name="The Broad Institute Genome Sequencing Center for Infectious Disease"/>
            <person name="Wu L."/>
            <person name="Ma J."/>
        </authorList>
    </citation>
    <scope>NUCLEOTIDE SEQUENCE [LARGE SCALE GENOMIC DNA]</scope>
    <source>
        <strain evidence="4">CCUG 55609</strain>
    </source>
</reference>
<name>A0ABW3Z232_MYCRA</name>
<proteinExistence type="predicted"/>
<dbReference type="PANTHER" id="PTHR35894">
    <property type="entry name" value="GENERAL SECRETION PATHWAY PROTEIN A-RELATED"/>
    <property type="match status" value="1"/>
</dbReference>
<dbReference type="Gene3D" id="1.10.1180.10">
    <property type="entry name" value="B transposition protein, C-terminal domain"/>
    <property type="match status" value="1"/>
</dbReference>
<accession>A0ABW3Z232</accession>
<dbReference type="InterPro" id="IPR036733">
    <property type="entry name" value="B_transposit_C_sf"/>
</dbReference>
<dbReference type="SUPFAM" id="SSF47681">
    <property type="entry name" value="C-terminal domain of B transposition protein"/>
    <property type="match status" value="1"/>
</dbReference>